<dbReference type="Pfam" id="PF01899">
    <property type="entry name" value="MNHE"/>
    <property type="match status" value="1"/>
</dbReference>
<feature type="transmembrane region" description="Helical" evidence="7">
    <location>
        <begin position="106"/>
        <end position="128"/>
    </location>
</feature>
<name>A0A3M4VSD3_PSECI</name>
<keyword evidence="6 7" id="KW-0472">Membrane</keyword>
<protein>
    <submittedName>
        <fullName evidence="8">Putative monovalent cation/H+ antiporter subunit E</fullName>
    </submittedName>
</protein>
<keyword evidence="3" id="KW-1003">Cell membrane</keyword>
<gene>
    <name evidence="8" type="ORF">ALP84_03192</name>
</gene>
<evidence type="ECO:0000313" key="8">
    <source>
        <dbReference type="EMBL" id="RMR54766.1"/>
    </source>
</evidence>
<dbReference type="Proteomes" id="UP000278332">
    <property type="component" value="Unassembled WGS sequence"/>
</dbReference>
<reference evidence="8 9" key="1">
    <citation type="submission" date="2018-08" db="EMBL/GenBank/DDBJ databases">
        <title>Recombination of ecologically and evolutionarily significant loci maintains genetic cohesion in the Pseudomonas syringae species complex.</title>
        <authorList>
            <person name="Dillon M."/>
            <person name="Thakur S."/>
            <person name="Almeida R.N.D."/>
            <person name="Weir B.S."/>
            <person name="Guttman D.S."/>
        </authorList>
    </citation>
    <scope>NUCLEOTIDE SEQUENCE [LARGE SCALE GENOMIC DNA]</scope>
    <source>
        <strain evidence="8 9">ICMP 6917</strain>
    </source>
</reference>
<dbReference type="PANTHER" id="PTHR34584">
    <property type="entry name" value="NA(+)/H(+) ANTIPORTER SUBUNIT E1"/>
    <property type="match status" value="1"/>
</dbReference>
<proteinExistence type="inferred from homology"/>
<evidence type="ECO:0000256" key="5">
    <source>
        <dbReference type="ARBA" id="ARBA00022989"/>
    </source>
</evidence>
<evidence type="ECO:0000256" key="6">
    <source>
        <dbReference type="ARBA" id="ARBA00023136"/>
    </source>
</evidence>
<feature type="transmembrane region" description="Helical" evidence="7">
    <location>
        <begin position="68"/>
        <end position="86"/>
    </location>
</feature>
<keyword evidence="4 7" id="KW-0812">Transmembrane</keyword>
<sequence length="163" mass="18637">MMKFFFPAPWFSLALWVLWLVLNLSISPGTILLGAIFGFLAPMLMAPLRPTPVRIRKPGTILKFFLRVGYDTVISNLQIFMSVWNLKRRPPRSAFVKVPLDLRDPSGLAALAMVTTVVPGTVWSELALDRSILLMHVFDLEDEAQFIEHFKTAYERPLMEIFE</sequence>
<evidence type="ECO:0000256" key="1">
    <source>
        <dbReference type="ARBA" id="ARBA00004651"/>
    </source>
</evidence>
<comment type="caution">
    <text evidence="8">The sequence shown here is derived from an EMBL/GenBank/DDBJ whole genome shotgun (WGS) entry which is preliminary data.</text>
</comment>
<dbReference type="PANTHER" id="PTHR34584:SF1">
    <property type="entry name" value="NA(+)_H(+) ANTIPORTER SUBUNIT E1"/>
    <property type="match status" value="1"/>
</dbReference>
<keyword evidence="5 7" id="KW-1133">Transmembrane helix</keyword>
<dbReference type="InterPro" id="IPR002758">
    <property type="entry name" value="Cation_antiport_E"/>
</dbReference>
<comment type="similarity">
    <text evidence="2">Belongs to the CPA3 antiporters (TC 2.A.63) subunit E family.</text>
</comment>
<accession>A0A3M4VSD3</accession>
<comment type="subcellular location">
    <subcellularLocation>
        <location evidence="1">Cell membrane</location>
        <topology evidence="1">Multi-pass membrane protein</topology>
    </subcellularLocation>
</comment>
<evidence type="ECO:0000256" key="3">
    <source>
        <dbReference type="ARBA" id="ARBA00022475"/>
    </source>
</evidence>
<evidence type="ECO:0000256" key="7">
    <source>
        <dbReference type="SAM" id="Phobius"/>
    </source>
</evidence>
<dbReference type="EMBL" id="RBRY01000111">
    <property type="protein sequence ID" value="RMR54766.1"/>
    <property type="molecule type" value="Genomic_DNA"/>
</dbReference>
<organism evidence="8 9">
    <name type="scientific">Pseudomonas cichorii</name>
    <dbReference type="NCBI Taxonomy" id="36746"/>
    <lineage>
        <taxon>Bacteria</taxon>
        <taxon>Pseudomonadati</taxon>
        <taxon>Pseudomonadota</taxon>
        <taxon>Gammaproteobacteria</taxon>
        <taxon>Pseudomonadales</taxon>
        <taxon>Pseudomonadaceae</taxon>
        <taxon>Pseudomonas</taxon>
    </lineage>
</organism>
<evidence type="ECO:0000256" key="4">
    <source>
        <dbReference type="ARBA" id="ARBA00022692"/>
    </source>
</evidence>
<dbReference type="GO" id="GO:0005886">
    <property type="term" value="C:plasma membrane"/>
    <property type="evidence" value="ECO:0007669"/>
    <property type="project" value="UniProtKB-SubCell"/>
</dbReference>
<dbReference type="GO" id="GO:0008324">
    <property type="term" value="F:monoatomic cation transmembrane transporter activity"/>
    <property type="evidence" value="ECO:0007669"/>
    <property type="project" value="InterPro"/>
</dbReference>
<dbReference type="AlphaFoldDB" id="A0A3M4VSD3"/>
<dbReference type="PIRSF" id="PIRSF019239">
    <property type="entry name" value="MrpE"/>
    <property type="match status" value="1"/>
</dbReference>
<evidence type="ECO:0000313" key="9">
    <source>
        <dbReference type="Proteomes" id="UP000278332"/>
    </source>
</evidence>
<evidence type="ECO:0000256" key="2">
    <source>
        <dbReference type="ARBA" id="ARBA00006228"/>
    </source>
</evidence>
<dbReference type="NCBIfam" id="NF006520">
    <property type="entry name" value="PRK08965.1-4"/>
    <property type="match status" value="1"/>
</dbReference>